<evidence type="ECO:0000256" key="2">
    <source>
        <dbReference type="ARBA" id="ARBA00005133"/>
    </source>
</evidence>
<evidence type="ECO:0000256" key="1">
    <source>
        <dbReference type="ARBA" id="ARBA00000901"/>
    </source>
</evidence>
<dbReference type="InterPro" id="IPR011060">
    <property type="entry name" value="RibuloseP-bd_barrel"/>
</dbReference>
<dbReference type="InterPro" id="IPR011858">
    <property type="entry name" value="His6/HISN3"/>
</dbReference>
<comment type="pathway">
    <text evidence="2">Amino-acid biosynthesis; L-histidine biosynthesis; L-histidine from 5-phospho-alpha-D-ribose 1-diphosphate: step 4/9.</text>
</comment>
<evidence type="ECO:0000256" key="10">
    <source>
        <dbReference type="ARBA" id="ARBA00031376"/>
    </source>
</evidence>
<comment type="similarity">
    <text evidence="3 11">Belongs to the HisA/HisF family.</text>
</comment>
<evidence type="ECO:0000256" key="7">
    <source>
        <dbReference type="ARBA" id="ARBA00023102"/>
    </source>
</evidence>
<dbReference type="CDD" id="cd04723">
    <property type="entry name" value="HisA_HisF"/>
    <property type="match status" value="1"/>
</dbReference>
<reference evidence="12" key="1">
    <citation type="submission" date="2020-05" db="EMBL/GenBank/DDBJ databases">
        <title>Phylogenomic resolution of chytrid fungi.</title>
        <authorList>
            <person name="Stajich J.E."/>
            <person name="Amses K."/>
            <person name="Simmons R."/>
            <person name="Seto K."/>
            <person name="Myers J."/>
            <person name="Bonds A."/>
            <person name="Quandt C.A."/>
            <person name="Barry K."/>
            <person name="Liu P."/>
            <person name="Grigoriev I."/>
            <person name="Longcore J.E."/>
            <person name="James T.Y."/>
        </authorList>
    </citation>
    <scope>NUCLEOTIDE SEQUENCE</scope>
    <source>
        <strain evidence="12">JEL0513</strain>
    </source>
</reference>
<dbReference type="Gene3D" id="3.20.20.70">
    <property type="entry name" value="Aldolase class I"/>
    <property type="match status" value="1"/>
</dbReference>
<dbReference type="InterPro" id="IPR013785">
    <property type="entry name" value="Aldolase_TIM"/>
</dbReference>
<dbReference type="PANTHER" id="PTHR43090">
    <property type="entry name" value="1-(5-PHOSPHORIBOSYL)-5-[(5-PHOSPHORIBOSYLAMINO)METHYLIDENEAMINO] IMIDAZOLE-4-CARBOXAMIDE ISOMERASE"/>
    <property type="match status" value="1"/>
</dbReference>
<evidence type="ECO:0000256" key="3">
    <source>
        <dbReference type="ARBA" id="ARBA00009667"/>
    </source>
</evidence>
<gene>
    <name evidence="12" type="primary">HIS6</name>
    <name evidence="12" type="ORF">HK100_010711</name>
</gene>
<proteinExistence type="inferred from homology"/>
<evidence type="ECO:0000256" key="9">
    <source>
        <dbReference type="ARBA" id="ARBA00030547"/>
    </source>
</evidence>
<dbReference type="EC" id="5.3.1.16" evidence="4"/>
<dbReference type="EMBL" id="JADGJH010000600">
    <property type="protein sequence ID" value="KAJ3125612.1"/>
    <property type="molecule type" value="Genomic_DNA"/>
</dbReference>
<evidence type="ECO:0000256" key="6">
    <source>
        <dbReference type="ARBA" id="ARBA00022605"/>
    </source>
</evidence>
<evidence type="ECO:0000256" key="8">
    <source>
        <dbReference type="ARBA" id="ARBA00023235"/>
    </source>
</evidence>
<dbReference type="InterPro" id="IPR044524">
    <property type="entry name" value="Isoase_HisA-like"/>
</dbReference>
<dbReference type="GO" id="GO:0000105">
    <property type="term" value="P:L-histidine biosynthetic process"/>
    <property type="evidence" value="ECO:0007669"/>
    <property type="project" value="UniProtKB-KW"/>
</dbReference>
<evidence type="ECO:0000313" key="12">
    <source>
        <dbReference type="EMBL" id="KAJ3125612.1"/>
    </source>
</evidence>
<keyword evidence="8" id="KW-0413">Isomerase</keyword>
<comment type="catalytic activity">
    <reaction evidence="1">
        <text>1-(5-phospho-beta-D-ribosyl)-5-[(5-phospho-beta-D-ribosylamino)methylideneamino]imidazole-4-carboxamide = 5-[(5-phospho-1-deoxy-D-ribulos-1-ylimino)methylamino]-1-(5-phospho-beta-D-ribosyl)imidazole-4-carboxamide</text>
        <dbReference type="Rhea" id="RHEA:15469"/>
        <dbReference type="ChEBI" id="CHEBI:58435"/>
        <dbReference type="ChEBI" id="CHEBI:58525"/>
        <dbReference type="EC" id="5.3.1.16"/>
    </reaction>
</comment>
<organism evidence="12 13">
    <name type="scientific">Physocladia obscura</name>
    <dbReference type="NCBI Taxonomy" id="109957"/>
    <lineage>
        <taxon>Eukaryota</taxon>
        <taxon>Fungi</taxon>
        <taxon>Fungi incertae sedis</taxon>
        <taxon>Chytridiomycota</taxon>
        <taxon>Chytridiomycota incertae sedis</taxon>
        <taxon>Chytridiomycetes</taxon>
        <taxon>Chytridiales</taxon>
        <taxon>Chytriomycetaceae</taxon>
        <taxon>Physocladia</taxon>
    </lineage>
</organism>
<dbReference type="GO" id="GO:0003949">
    <property type="term" value="F:1-(5-phosphoribosyl)-5-[(5-phosphoribosylamino)methylideneamino]imidazole-4-carboxamide isomerase activity"/>
    <property type="evidence" value="ECO:0007669"/>
    <property type="project" value="UniProtKB-EC"/>
</dbReference>
<evidence type="ECO:0000256" key="4">
    <source>
        <dbReference type="ARBA" id="ARBA00012550"/>
    </source>
</evidence>
<dbReference type="SUPFAM" id="SSF51366">
    <property type="entry name" value="Ribulose-phoshate binding barrel"/>
    <property type="match status" value="1"/>
</dbReference>
<evidence type="ECO:0000313" key="13">
    <source>
        <dbReference type="Proteomes" id="UP001211907"/>
    </source>
</evidence>
<keyword evidence="6 11" id="KW-0028">Amino-acid biosynthesis</keyword>
<protein>
    <recommendedName>
        <fullName evidence="5">1-(5-phosphoribosyl)-5-[(5-phosphoribosylamino)methylideneamino] imidazole-4-carboxamide isomerase</fullName>
        <ecNumber evidence="4">5.3.1.16</ecNumber>
    </recommendedName>
    <alternativeName>
        <fullName evidence="10">5-proFAR isomerase</fullName>
    </alternativeName>
    <alternativeName>
        <fullName evidence="9">Phosphoribosylformimino-5-aminoimidazole carboxamide ribotide isomerase</fullName>
    </alternativeName>
</protein>
<evidence type="ECO:0000256" key="11">
    <source>
        <dbReference type="RuleBase" id="RU003657"/>
    </source>
</evidence>
<comment type="caution">
    <text evidence="12">The sequence shown here is derived from an EMBL/GenBank/DDBJ whole genome shotgun (WGS) entry which is preliminary data.</text>
</comment>
<keyword evidence="7 11" id="KW-0368">Histidine biosynthesis</keyword>
<name>A0AAD5T250_9FUNG</name>
<dbReference type="NCBIfam" id="TIGR02129">
    <property type="entry name" value="hisA_euk"/>
    <property type="match status" value="1"/>
</dbReference>
<dbReference type="AlphaFoldDB" id="A0AAD5T250"/>
<keyword evidence="13" id="KW-1185">Reference proteome</keyword>
<evidence type="ECO:0000256" key="5">
    <source>
        <dbReference type="ARBA" id="ARBA00018464"/>
    </source>
</evidence>
<accession>A0AAD5T250</accession>
<dbReference type="GO" id="GO:0005737">
    <property type="term" value="C:cytoplasm"/>
    <property type="evidence" value="ECO:0007669"/>
    <property type="project" value="TreeGrafter"/>
</dbReference>
<dbReference type="Pfam" id="PF00977">
    <property type="entry name" value="His_biosynth"/>
    <property type="match status" value="1"/>
</dbReference>
<dbReference type="GO" id="GO:0000162">
    <property type="term" value="P:L-tryptophan biosynthetic process"/>
    <property type="evidence" value="ECO:0007669"/>
    <property type="project" value="TreeGrafter"/>
</dbReference>
<sequence>MTVFRPCIDLHDGQVKQIVGATLTDAPPQKSSDNSLPESSSFAPLQTNFVSSHSASYYAELYRTHGLTGAHVIKLGPGNDHAAKEALAAWPHMLQLGGGINIDNAEYWLNQAYAGKIIVTSWLFPQAKFSEDRLRQLSEKVGREKIVVDISCKVKDGEWIVAMDKWQTLTDMRVTAESIRLLESYCSEFLVHAADVEGLCKGIDEKLVEKLGEWCSIPVTYAGGGHGLSSVFLLFSFGLVVEIVAALKKENSLWAQKILTKLESNSPTVMELNLETINLAGLLPSVKTALPPPPDLLASFKTDLAILENIEKSHDFKTALKLEKVSAATNTNDGLVLADVVLDPSLVSRDSWLASELDGATEDKSDSAFRELVAERIKSGDGVEAGWVPSLDEHIALTGKPKLRAAWFKNGKWLDEDSFGEEKKGSGGLWDGEKVSWENRSFRTYAHRTVTGLPQVRDVKKVVKGEACGSGDVAMTSDEVLGFFKANWNNFLDEERNLTSISASPLESWRTDRNNDAKEHEAETPNSFFPNKYYDIDNVADPNVSGVEGRESVVRIKK</sequence>
<dbReference type="PANTHER" id="PTHR43090:SF2">
    <property type="entry name" value="1-(5-PHOSPHORIBOSYL)-5-[(5-PHOSPHORIBOSYLAMINO)METHYLIDENEAMINO] IMIDAZOLE-4-CARBOXAMIDE ISOMERASE"/>
    <property type="match status" value="1"/>
</dbReference>
<dbReference type="Proteomes" id="UP001211907">
    <property type="component" value="Unassembled WGS sequence"/>
</dbReference>
<dbReference type="InterPro" id="IPR006062">
    <property type="entry name" value="His_biosynth"/>
</dbReference>